<dbReference type="EMBL" id="FRFG01000097">
    <property type="protein sequence ID" value="SHO59108.1"/>
    <property type="molecule type" value="Genomic_DNA"/>
</dbReference>
<evidence type="ECO:0000256" key="2">
    <source>
        <dbReference type="ARBA" id="ARBA00023125"/>
    </source>
</evidence>
<dbReference type="CDD" id="cd06170">
    <property type="entry name" value="LuxR_C_like"/>
    <property type="match status" value="1"/>
</dbReference>
<dbReference type="InterPro" id="IPR039420">
    <property type="entry name" value="WalR-like"/>
</dbReference>
<dbReference type="InterPro" id="IPR036388">
    <property type="entry name" value="WH-like_DNA-bd_sf"/>
</dbReference>
<keyword evidence="4" id="KW-0472">Membrane</keyword>
<feature type="domain" description="HTH luxR-type" evidence="5">
    <location>
        <begin position="126"/>
        <end position="191"/>
    </location>
</feature>
<feature type="transmembrane region" description="Helical" evidence="4">
    <location>
        <begin position="91"/>
        <end position="109"/>
    </location>
</feature>
<proteinExistence type="predicted"/>
<dbReference type="PANTHER" id="PTHR43214">
    <property type="entry name" value="TWO-COMPONENT RESPONSE REGULATOR"/>
    <property type="match status" value="1"/>
</dbReference>
<keyword evidence="7" id="KW-1185">Reference proteome</keyword>
<reference evidence="7" key="1">
    <citation type="submission" date="2016-12" db="EMBL/GenBank/DDBJ databases">
        <authorList>
            <person name="Rodrigo-Torres L."/>
            <person name="Arahal R.D."/>
            <person name="Lucena T."/>
        </authorList>
    </citation>
    <scope>NUCLEOTIDE SEQUENCE [LARGE SCALE GENOMIC DNA]</scope>
</reference>
<dbReference type="SUPFAM" id="SSF46894">
    <property type="entry name" value="C-terminal effector domain of the bipartite response regulators"/>
    <property type="match status" value="1"/>
</dbReference>
<accession>A0A1M7Z2C4</accession>
<dbReference type="PRINTS" id="PR00038">
    <property type="entry name" value="HTHLUXR"/>
</dbReference>
<dbReference type="InterPro" id="IPR000792">
    <property type="entry name" value="Tscrpt_reg_LuxR_C"/>
</dbReference>
<evidence type="ECO:0000313" key="6">
    <source>
        <dbReference type="EMBL" id="SHO59108.1"/>
    </source>
</evidence>
<organism evidence="6 7">
    <name type="scientific">Vibrio quintilis</name>
    <dbReference type="NCBI Taxonomy" id="1117707"/>
    <lineage>
        <taxon>Bacteria</taxon>
        <taxon>Pseudomonadati</taxon>
        <taxon>Pseudomonadota</taxon>
        <taxon>Gammaproteobacteria</taxon>
        <taxon>Vibrionales</taxon>
        <taxon>Vibrionaceae</taxon>
        <taxon>Vibrio</taxon>
    </lineage>
</organism>
<dbReference type="AlphaFoldDB" id="A0A1M7Z2C4"/>
<dbReference type="GO" id="GO:0003677">
    <property type="term" value="F:DNA binding"/>
    <property type="evidence" value="ECO:0007669"/>
    <property type="project" value="UniProtKB-KW"/>
</dbReference>
<feature type="transmembrane region" description="Helical" evidence="4">
    <location>
        <begin position="66"/>
        <end position="85"/>
    </location>
</feature>
<dbReference type="RefSeq" id="WP_073586535.1">
    <property type="nucleotide sequence ID" value="NZ_AP024898.1"/>
</dbReference>
<keyword evidence="4" id="KW-0812">Transmembrane</keyword>
<keyword evidence="3" id="KW-0804">Transcription</keyword>
<keyword evidence="4" id="KW-1133">Transmembrane helix</keyword>
<dbReference type="GO" id="GO:0006355">
    <property type="term" value="P:regulation of DNA-templated transcription"/>
    <property type="evidence" value="ECO:0007669"/>
    <property type="project" value="InterPro"/>
</dbReference>
<dbReference type="Gene3D" id="1.10.10.10">
    <property type="entry name" value="Winged helix-like DNA-binding domain superfamily/Winged helix DNA-binding domain"/>
    <property type="match status" value="1"/>
</dbReference>
<name>A0A1M7Z2C4_9VIBR</name>
<dbReference type="Proteomes" id="UP000184600">
    <property type="component" value="Unassembled WGS sequence"/>
</dbReference>
<dbReference type="PANTHER" id="PTHR43214:SF41">
    <property type="entry name" value="NITRATE_NITRITE RESPONSE REGULATOR PROTEIN NARP"/>
    <property type="match status" value="1"/>
</dbReference>
<keyword evidence="2" id="KW-0238">DNA-binding</keyword>
<dbReference type="InterPro" id="IPR016032">
    <property type="entry name" value="Sig_transdc_resp-reg_C-effctor"/>
</dbReference>
<sequence length="191" mass="21453">MTFKVQPSQLTGCIILFLTITVALQLYLFLKEAALLVLFFIPLALYFSPGSPLTSGKTLRLIIDNLTPVAWIVTVGELIYSLHAFSLSFSLWVNLGLFIAVAYGAQFVLQKLYISVNVTAEQPALNQLDKFQFTEREKELIQYLIKGLKYKEIAAALFISENTVKKHISNIYSKAAVNNKVELIYKISSSH</sequence>
<evidence type="ECO:0000259" key="5">
    <source>
        <dbReference type="PROSITE" id="PS50043"/>
    </source>
</evidence>
<gene>
    <name evidence="6" type="primary">csgD_2</name>
    <name evidence="6" type="ORF">VQ7734_04885</name>
</gene>
<protein>
    <submittedName>
        <fullName evidence="6">CsgBAC operon transcriptional regulatory protein</fullName>
    </submittedName>
</protein>
<feature type="transmembrane region" description="Helical" evidence="4">
    <location>
        <begin position="12"/>
        <end position="30"/>
    </location>
</feature>
<dbReference type="Pfam" id="PF00196">
    <property type="entry name" value="GerE"/>
    <property type="match status" value="1"/>
</dbReference>
<evidence type="ECO:0000256" key="3">
    <source>
        <dbReference type="ARBA" id="ARBA00023163"/>
    </source>
</evidence>
<evidence type="ECO:0000313" key="7">
    <source>
        <dbReference type="Proteomes" id="UP000184600"/>
    </source>
</evidence>
<dbReference type="SMART" id="SM00421">
    <property type="entry name" value="HTH_LUXR"/>
    <property type="match status" value="1"/>
</dbReference>
<keyword evidence="1" id="KW-0805">Transcription regulation</keyword>
<dbReference type="STRING" id="1117707.VQ7734_04885"/>
<dbReference type="PROSITE" id="PS50043">
    <property type="entry name" value="HTH_LUXR_2"/>
    <property type="match status" value="1"/>
</dbReference>
<evidence type="ECO:0000256" key="4">
    <source>
        <dbReference type="SAM" id="Phobius"/>
    </source>
</evidence>
<feature type="transmembrane region" description="Helical" evidence="4">
    <location>
        <begin position="36"/>
        <end position="54"/>
    </location>
</feature>
<dbReference type="PROSITE" id="PS00622">
    <property type="entry name" value="HTH_LUXR_1"/>
    <property type="match status" value="1"/>
</dbReference>
<dbReference type="OrthoDB" id="561214at2"/>
<evidence type="ECO:0000256" key="1">
    <source>
        <dbReference type="ARBA" id="ARBA00023015"/>
    </source>
</evidence>